<evidence type="ECO:0000259" key="2">
    <source>
        <dbReference type="Pfam" id="PF01321"/>
    </source>
</evidence>
<evidence type="ECO:0000259" key="1">
    <source>
        <dbReference type="Pfam" id="PF00557"/>
    </source>
</evidence>
<organism evidence="3">
    <name type="scientific">Caldilineaceae bacterium SB0661_bin_32</name>
    <dbReference type="NCBI Taxonomy" id="2605255"/>
    <lineage>
        <taxon>Bacteria</taxon>
        <taxon>Bacillati</taxon>
        <taxon>Chloroflexota</taxon>
        <taxon>Caldilineae</taxon>
        <taxon>Caldilineales</taxon>
        <taxon>Caldilineaceae</taxon>
    </lineage>
</organism>
<feature type="domain" description="Peptidase M24" evidence="1">
    <location>
        <begin position="175"/>
        <end position="393"/>
    </location>
</feature>
<name>A0A6B1DAC9_9CHLR</name>
<dbReference type="Pfam" id="PF01321">
    <property type="entry name" value="Creatinase_N"/>
    <property type="match status" value="1"/>
</dbReference>
<accession>A0A6B1DAC9</accession>
<protein>
    <submittedName>
        <fullName evidence="3">Aminopeptidase P family protein</fullName>
    </submittedName>
</protein>
<dbReference type="AlphaFoldDB" id="A0A6B1DAC9"/>
<dbReference type="InterPro" id="IPR000994">
    <property type="entry name" value="Pept_M24"/>
</dbReference>
<sequence length="415" mass="46238">MEPVFERQRATLLMEQQGMDLLLGIGSHNVGYLSGYWGRSQYAEFLVDGEPNFVLAALPKDPDQASLFIAHVAAKVANWMEEQRYYGRSPHLDSLAPGIYHFLSDLEKDTTLAECLATALAELGLPAATIGLDLDHTPVNLFQELRDALPQATFVDASSLFWRLRMVKSEEEIKRIRKAARVGELAMQAAFDVAQEGVRWGALWDAIEQTYEQEGAEHAFIHLGFGPKARQDGAEWEYEYVQSGCYLPKETGIARDKPLWRGDVGRIDLGCFVEKPYHCDLARVAVVGEATDEMKRVYGAMVESYRRIAAAIKPGVEAAQLFHIGYRPLADAGLQPTVVLLGHGLGVDTHEPPWFVPTDHTPLEAGMVLTIEVVVYTDQLWSMNLEDMVLVTEEGCEFLTTWGHIDGLPQMVVMS</sequence>
<keyword evidence="3" id="KW-0645">Protease</keyword>
<dbReference type="EMBL" id="VXMH01000076">
    <property type="protein sequence ID" value="MYC96245.1"/>
    <property type="molecule type" value="Genomic_DNA"/>
</dbReference>
<dbReference type="InterPro" id="IPR036005">
    <property type="entry name" value="Creatinase/aminopeptidase-like"/>
</dbReference>
<dbReference type="GO" id="GO:0004177">
    <property type="term" value="F:aminopeptidase activity"/>
    <property type="evidence" value="ECO:0007669"/>
    <property type="project" value="UniProtKB-KW"/>
</dbReference>
<reference evidence="3" key="1">
    <citation type="submission" date="2019-09" db="EMBL/GenBank/DDBJ databases">
        <title>Characterisation of the sponge microbiome using genome-centric metagenomics.</title>
        <authorList>
            <person name="Engelberts J.P."/>
            <person name="Robbins S.J."/>
            <person name="De Goeij J.M."/>
            <person name="Aranda M."/>
            <person name="Bell S.C."/>
            <person name="Webster N.S."/>
        </authorList>
    </citation>
    <scope>NUCLEOTIDE SEQUENCE</scope>
    <source>
        <strain evidence="3">SB0661_bin_32</strain>
    </source>
</reference>
<dbReference type="InterPro" id="IPR050659">
    <property type="entry name" value="Peptidase_M24B"/>
</dbReference>
<dbReference type="SUPFAM" id="SSF55920">
    <property type="entry name" value="Creatinase/aminopeptidase"/>
    <property type="match status" value="1"/>
</dbReference>
<dbReference type="Gene3D" id="3.90.230.10">
    <property type="entry name" value="Creatinase/methionine aminopeptidase superfamily"/>
    <property type="match status" value="1"/>
</dbReference>
<proteinExistence type="predicted"/>
<comment type="caution">
    <text evidence="3">The sequence shown here is derived from an EMBL/GenBank/DDBJ whole genome shotgun (WGS) entry which is preliminary data.</text>
</comment>
<dbReference type="Pfam" id="PF00557">
    <property type="entry name" value="Peptidase_M24"/>
    <property type="match status" value="1"/>
</dbReference>
<dbReference type="PANTHER" id="PTHR46112">
    <property type="entry name" value="AMINOPEPTIDASE"/>
    <property type="match status" value="1"/>
</dbReference>
<dbReference type="PANTHER" id="PTHR46112:SF3">
    <property type="entry name" value="AMINOPEPTIDASE YPDF"/>
    <property type="match status" value="1"/>
</dbReference>
<keyword evidence="3" id="KW-0031">Aminopeptidase</keyword>
<dbReference type="Gene3D" id="3.40.350.10">
    <property type="entry name" value="Creatinase/prolidase N-terminal domain"/>
    <property type="match status" value="1"/>
</dbReference>
<feature type="domain" description="Creatinase N-terminal" evidence="2">
    <location>
        <begin position="8"/>
        <end position="167"/>
    </location>
</feature>
<evidence type="ECO:0000313" key="3">
    <source>
        <dbReference type="EMBL" id="MYC96245.1"/>
    </source>
</evidence>
<keyword evidence="3" id="KW-0378">Hydrolase</keyword>
<dbReference type="InterPro" id="IPR029149">
    <property type="entry name" value="Creatin/AminoP/Spt16_N"/>
</dbReference>
<gene>
    <name evidence="3" type="ORF">F4X14_14875</name>
</gene>
<dbReference type="InterPro" id="IPR000587">
    <property type="entry name" value="Creatinase_N"/>
</dbReference>
<dbReference type="SUPFAM" id="SSF53092">
    <property type="entry name" value="Creatinase/prolidase N-terminal domain"/>
    <property type="match status" value="1"/>
</dbReference>